<dbReference type="PANTHER" id="PTHR37526:SF1">
    <property type="entry name" value="PROTEIN TUSB"/>
    <property type="match status" value="1"/>
</dbReference>
<dbReference type="Gene3D" id="3.40.1260.10">
    <property type="entry name" value="DsrEFH-like"/>
    <property type="match status" value="1"/>
</dbReference>
<dbReference type="InterPro" id="IPR027396">
    <property type="entry name" value="DsrEFH-like"/>
</dbReference>
<protein>
    <submittedName>
        <fullName evidence="1">Sulfurtransferase complex subunit TusB</fullName>
    </submittedName>
</protein>
<organism evidence="1 2">
    <name type="scientific">Morganella psychrotolerans</name>
    <dbReference type="NCBI Taxonomy" id="368603"/>
    <lineage>
        <taxon>Bacteria</taxon>
        <taxon>Pseudomonadati</taxon>
        <taxon>Pseudomonadota</taxon>
        <taxon>Gammaproteobacteria</taxon>
        <taxon>Enterobacterales</taxon>
        <taxon>Morganellaceae</taxon>
        <taxon>Morganella</taxon>
    </lineage>
</organism>
<dbReference type="RefSeq" id="WP_067368897.1">
    <property type="nucleotide sequence ID" value="NZ_BAAAFS010000004.1"/>
</dbReference>
<dbReference type="Pfam" id="PF04077">
    <property type="entry name" value="DsrH"/>
    <property type="match status" value="1"/>
</dbReference>
<reference evidence="1 2" key="1">
    <citation type="submission" date="2019-09" db="EMBL/GenBank/DDBJ databases">
        <title>Draft genome sequence of various Type strains from the CCUG.</title>
        <authorList>
            <person name="Pineiro-Iglesias B."/>
            <person name="Tunovic T."/>
            <person name="Unosson C."/>
            <person name="Inganas E."/>
            <person name="Ohlen M."/>
            <person name="Cardew S."/>
            <person name="Jensie-Markopoulos S."/>
            <person name="Salva-Serra F."/>
            <person name="Jaen-Luchoro D."/>
            <person name="Karlsson R."/>
            <person name="Svensson-Stadler L."/>
            <person name="Chun J."/>
            <person name="Moore E."/>
        </authorList>
    </citation>
    <scope>NUCLEOTIDE SEQUENCE [LARGE SCALE GENOMIC DNA]</scope>
    <source>
        <strain evidence="1 2">CCUG 53682T</strain>
    </source>
</reference>
<comment type="caution">
    <text evidence="1">The sequence shown here is derived from an EMBL/GenBank/DDBJ whole genome shotgun (WGS) entry which is preliminary data.</text>
</comment>
<dbReference type="Proteomes" id="UP000322181">
    <property type="component" value="Unassembled WGS sequence"/>
</dbReference>
<dbReference type="AlphaFoldDB" id="A0A5M9R0B2"/>
<dbReference type="GO" id="GO:1990228">
    <property type="term" value="C:sulfurtransferase complex"/>
    <property type="evidence" value="ECO:0007669"/>
    <property type="project" value="TreeGrafter"/>
</dbReference>
<dbReference type="InterPro" id="IPR007215">
    <property type="entry name" value="Sulphur_relay_TusB/DsrH"/>
</dbReference>
<dbReference type="EMBL" id="VXKB01000004">
    <property type="protein sequence ID" value="KAA8714344.1"/>
    <property type="molecule type" value="Genomic_DNA"/>
</dbReference>
<dbReference type="GO" id="GO:0016740">
    <property type="term" value="F:transferase activity"/>
    <property type="evidence" value="ECO:0007669"/>
    <property type="project" value="UniProtKB-KW"/>
</dbReference>
<dbReference type="SUPFAM" id="SSF75169">
    <property type="entry name" value="DsrEFH-like"/>
    <property type="match status" value="1"/>
</dbReference>
<dbReference type="GO" id="GO:0002143">
    <property type="term" value="P:tRNA wobble position uridine thiolation"/>
    <property type="evidence" value="ECO:0007669"/>
    <property type="project" value="InterPro"/>
</dbReference>
<evidence type="ECO:0000313" key="2">
    <source>
        <dbReference type="Proteomes" id="UP000322181"/>
    </source>
</evidence>
<sequence length="96" mass="10731">MLYTVSQSPFRTDIQSLLNLLSSEDDILFTEDGVIAATNENPLLLALIQSGHIPCVLREDAQARGLLPYLSGKVKIIDYNGFIELTVTHTQHFAWE</sequence>
<keyword evidence="1" id="KW-0808">Transferase</keyword>
<name>A0A5M9R0B2_9GAMM</name>
<dbReference type="OrthoDB" id="9795117at2"/>
<dbReference type="PANTHER" id="PTHR37526">
    <property type="entry name" value="PROTEIN TUSB"/>
    <property type="match status" value="1"/>
</dbReference>
<gene>
    <name evidence="1" type="primary">dsrH</name>
    <name evidence="1" type="ORF">F4V73_14905</name>
</gene>
<dbReference type="NCBIfam" id="TIGR03011">
    <property type="entry name" value="sulf_tusB_dsrH"/>
    <property type="match status" value="1"/>
</dbReference>
<proteinExistence type="predicted"/>
<evidence type="ECO:0000313" key="1">
    <source>
        <dbReference type="EMBL" id="KAA8714344.1"/>
    </source>
</evidence>
<accession>A0A5M9R0B2</accession>